<protein>
    <recommendedName>
        <fullName evidence="1">Insertion element IS150 protein InsJ-like helix-turn-helix domain-containing protein</fullName>
    </recommendedName>
</protein>
<proteinExistence type="predicted"/>
<dbReference type="Pfam" id="PF13518">
    <property type="entry name" value="HTH_28"/>
    <property type="match status" value="1"/>
</dbReference>
<dbReference type="AlphaFoldDB" id="A0A0F9J954"/>
<sequence length="97" mass="11407">MRYPASEKLEIIRLVEESHLSARRTLAKLGIPRTTFYRWYDRYLQRGEAGLQDQSPKPKHVWNRIPDEVRRKVVKLALKETELSPRELAVTFTEGVS</sequence>
<evidence type="ECO:0000313" key="2">
    <source>
        <dbReference type="EMBL" id="KKM66103.1"/>
    </source>
</evidence>
<gene>
    <name evidence="2" type="ORF">LCGC14_1484590</name>
</gene>
<name>A0A0F9J954_9ZZZZ</name>
<dbReference type="InterPro" id="IPR036388">
    <property type="entry name" value="WH-like_DNA-bd_sf"/>
</dbReference>
<comment type="caution">
    <text evidence="2">The sequence shown here is derived from an EMBL/GenBank/DDBJ whole genome shotgun (WGS) entry which is preliminary data.</text>
</comment>
<dbReference type="SUPFAM" id="SSF48295">
    <property type="entry name" value="TrpR-like"/>
    <property type="match status" value="1"/>
</dbReference>
<reference evidence="2" key="1">
    <citation type="journal article" date="2015" name="Nature">
        <title>Complex archaea that bridge the gap between prokaryotes and eukaryotes.</title>
        <authorList>
            <person name="Spang A."/>
            <person name="Saw J.H."/>
            <person name="Jorgensen S.L."/>
            <person name="Zaremba-Niedzwiedzka K."/>
            <person name="Martijn J."/>
            <person name="Lind A.E."/>
            <person name="van Eijk R."/>
            <person name="Schleper C."/>
            <person name="Guy L."/>
            <person name="Ettema T.J."/>
        </authorList>
    </citation>
    <scope>NUCLEOTIDE SEQUENCE</scope>
</reference>
<evidence type="ECO:0000259" key="1">
    <source>
        <dbReference type="Pfam" id="PF13518"/>
    </source>
</evidence>
<dbReference type="InterPro" id="IPR055247">
    <property type="entry name" value="InsJ-like_HTH"/>
</dbReference>
<dbReference type="Gene3D" id="1.10.10.10">
    <property type="entry name" value="Winged helix-like DNA-binding domain superfamily/Winged helix DNA-binding domain"/>
    <property type="match status" value="1"/>
</dbReference>
<feature type="domain" description="Insertion element IS150 protein InsJ-like helix-turn-helix" evidence="1">
    <location>
        <begin position="7"/>
        <end position="59"/>
    </location>
</feature>
<dbReference type="InterPro" id="IPR010921">
    <property type="entry name" value="Trp_repressor/repl_initiator"/>
</dbReference>
<dbReference type="EMBL" id="LAZR01010600">
    <property type="protein sequence ID" value="KKM66103.1"/>
    <property type="molecule type" value="Genomic_DNA"/>
</dbReference>
<organism evidence="2">
    <name type="scientific">marine sediment metagenome</name>
    <dbReference type="NCBI Taxonomy" id="412755"/>
    <lineage>
        <taxon>unclassified sequences</taxon>
        <taxon>metagenomes</taxon>
        <taxon>ecological metagenomes</taxon>
    </lineage>
</organism>
<accession>A0A0F9J954</accession>
<dbReference type="GO" id="GO:0043565">
    <property type="term" value="F:sequence-specific DNA binding"/>
    <property type="evidence" value="ECO:0007669"/>
    <property type="project" value="InterPro"/>
</dbReference>